<dbReference type="Gene3D" id="3.40.50.880">
    <property type="match status" value="1"/>
</dbReference>
<feature type="domain" description="VWFA" evidence="3">
    <location>
        <begin position="397"/>
        <end position="573"/>
    </location>
</feature>
<dbReference type="PANTHER" id="PTHR37947:SF2">
    <property type="entry name" value="VON WILLEBRAND FACTOR TYPE A"/>
    <property type="match status" value="1"/>
</dbReference>
<dbReference type="InterPro" id="IPR002035">
    <property type="entry name" value="VWF_A"/>
</dbReference>
<dbReference type="RefSeq" id="WP_162669476.1">
    <property type="nucleotide sequence ID" value="NZ_LR593886.1"/>
</dbReference>
<feature type="compositionally biased region" description="Basic and acidic residues" evidence="1">
    <location>
        <begin position="918"/>
        <end position="928"/>
    </location>
</feature>
<protein>
    <recommendedName>
        <fullName evidence="3">VWFA domain-containing protein</fullName>
    </recommendedName>
</protein>
<evidence type="ECO:0000256" key="1">
    <source>
        <dbReference type="SAM" id="MobiDB-lite"/>
    </source>
</evidence>
<feature type="transmembrane region" description="Helical" evidence="2">
    <location>
        <begin position="6"/>
        <end position="24"/>
    </location>
</feature>
<keyword evidence="2" id="KW-1133">Transmembrane helix</keyword>
<feature type="region of interest" description="Disordered" evidence="1">
    <location>
        <begin position="881"/>
        <end position="928"/>
    </location>
</feature>
<dbReference type="AlphaFoldDB" id="A0A6P2D4I1"/>
<gene>
    <name evidence="4" type="ORF">SOIL9_27100</name>
</gene>
<dbReference type="EMBL" id="LR593886">
    <property type="protein sequence ID" value="VTR95004.1"/>
    <property type="molecule type" value="Genomic_DNA"/>
</dbReference>
<keyword evidence="2" id="KW-0472">Membrane</keyword>
<accession>A0A6P2D4I1</accession>
<evidence type="ECO:0000313" key="4">
    <source>
        <dbReference type="EMBL" id="VTR95004.1"/>
    </source>
</evidence>
<dbReference type="SUPFAM" id="SSF52317">
    <property type="entry name" value="Class I glutamine amidotransferase-like"/>
    <property type="match status" value="1"/>
</dbReference>
<dbReference type="InterPro" id="IPR036465">
    <property type="entry name" value="vWFA_dom_sf"/>
</dbReference>
<dbReference type="SUPFAM" id="SSF53300">
    <property type="entry name" value="vWA-like"/>
    <property type="match status" value="2"/>
</dbReference>
<reference evidence="4 5" key="1">
    <citation type="submission" date="2019-05" db="EMBL/GenBank/DDBJ databases">
        <authorList>
            <consortium name="Science for Life Laboratories"/>
        </authorList>
    </citation>
    <scope>NUCLEOTIDE SEQUENCE [LARGE SCALE GENOMIC DNA]</scope>
    <source>
        <strain evidence="4">Soil9</strain>
    </source>
</reference>
<dbReference type="PANTHER" id="PTHR37947">
    <property type="entry name" value="BLL2462 PROTEIN"/>
    <property type="match status" value="1"/>
</dbReference>
<dbReference type="Gene3D" id="3.40.50.410">
    <property type="entry name" value="von Willebrand factor, type A domain"/>
    <property type="match status" value="2"/>
</dbReference>
<keyword evidence="2" id="KW-0812">Transmembrane</keyword>
<sequence>MTLLEPLWLLLAVPLLAALLRYPLPGRLLNALRVVTVLLTVFALAGLALRFPSRAGTVVVVTDRSRSMPAGSDADHKELIDLLHSAMGSSDRLAVVSFGETVAVERAPGGDKFTGFTHEIGADGSKLGEGIDAALSLVPKDAPGRILVLSDGRWTGRDPAALAGLAADRRIAVDYRHRSRPTAGDLAVARVDAPTAVAPGEGFLITAWVQSPVEDTIRFEVTRGDKIIASGEQRVTAGLNRLTFRDRAAEPGSQNYRVRVRTAADDPVPENNTARVLVGVNGPRPILHLTPTASSGLTALLKGGGLDVRAMPADRFNFTLEELSGYSAVILENVPAEKIGTRNMETLASWVRASGSGLMVTGGKQSYGPGGYYKSPLEPIMPVSMELRQEHRKLALAIVVALDRSGSMALPAGGGRVKMDLANLGAAQVLDMLGPLDEFGCFAVDTSAHEIAELGTVKDKDRIRDKILRIQSSGGGIYVDEALTASADMIRHAKAGTKHIVLFADAADAEQPGNYKELLANTRKAGITVSVIGLGKNTDKDAALLEDVAKRGGGRIFITDSPEELPRLFAQDTFVVARNSFLEDPVRVQATAGLTALAGRSFALDRSIGGYNLCYLRPEATLGVVSRDEYKAPVVASWQAGSGRVLCYTGEADGKFAGAFAKSPETGEFYASLARWTAGQSGSLAEGMAVTQEVRNGVNRIQLHLDPERKAEPFAGVPQLRTLRARPGEAPRTETVPLVWAGPDTLVADVSLEGEETALSTVSVPGQKTQSLPPVCLPFSPEYAPAPLGSSDDRGRATLERLARSTGGVERIDLSGVWKDLPRRPRSFPLAPWFLLTAVVCLLLEVLERRTGLLTSAAAAIRPKSFRFRFKRRVAIPTPLTAANEPATKKSSAPVAAPEQPKVAAPTETKGGLLDAMRQVRDRKRGDG</sequence>
<dbReference type="PROSITE" id="PS50234">
    <property type="entry name" value="VWFA"/>
    <property type="match status" value="1"/>
</dbReference>
<feature type="transmembrane region" description="Helical" evidence="2">
    <location>
        <begin position="31"/>
        <end position="51"/>
    </location>
</feature>
<dbReference type="SMART" id="SM00327">
    <property type="entry name" value="VWA"/>
    <property type="match status" value="2"/>
</dbReference>
<proteinExistence type="predicted"/>
<evidence type="ECO:0000313" key="5">
    <source>
        <dbReference type="Proteomes" id="UP000464178"/>
    </source>
</evidence>
<evidence type="ECO:0000256" key="2">
    <source>
        <dbReference type="SAM" id="Phobius"/>
    </source>
</evidence>
<dbReference type="Pfam" id="PF00092">
    <property type="entry name" value="VWA"/>
    <property type="match status" value="1"/>
</dbReference>
<dbReference type="Proteomes" id="UP000464178">
    <property type="component" value="Chromosome"/>
</dbReference>
<dbReference type="Pfam" id="PF13519">
    <property type="entry name" value="VWA_2"/>
    <property type="match status" value="1"/>
</dbReference>
<organism evidence="4 5">
    <name type="scientific">Gemmata massiliana</name>
    <dbReference type="NCBI Taxonomy" id="1210884"/>
    <lineage>
        <taxon>Bacteria</taxon>
        <taxon>Pseudomonadati</taxon>
        <taxon>Planctomycetota</taxon>
        <taxon>Planctomycetia</taxon>
        <taxon>Gemmatales</taxon>
        <taxon>Gemmataceae</taxon>
        <taxon>Gemmata</taxon>
    </lineage>
</organism>
<evidence type="ECO:0000259" key="3">
    <source>
        <dbReference type="PROSITE" id="PS50234"/>
    </source>
</evidence>
<dbReference type="CDD" id="cd00198">
    <property type="entry name" value="vWFA"/>
    <property type="match status" value="1"/>
</dbReference>
<keyword evidence="5" id="KW-1185">Reference proteome</keyword>
<name>A0A6P2D4I1_9BACT</name>
<dbReference type="InterPro" id="IPR029062">
    <property type="entry name" value="Class_I_gatase-like"/>
</dbReference>
<dbReference type="KEGG" id="gms:SOIL9_27100"/>